<comment type="caution">
    <text evidence="17">The sequence shown here is derived from an EMBL/GenBank/DDBJ whole genome shotgun (WGS) entry which is preliminary data.</text>
</comment>
<dbReference type="SUPFAM" id="SSF51445">
    <property type="entry name" value="(Trans)glycosidases"/>
    <property type="match status" value="1"/>
</dbReference>
<evidence type="ECO:0000256" key="7">
    <source>
        <dbReference type="ARBA" id="ARBA00022801"/>
    </source>
</evidence>
<keyword evidence="3" id="KW-1003">Cell membrane</keyword>
<dbReference type="Pfam" id="PF00332">
    <property type="entry name" value="Glyco_hydro_17"/>
    <property type="match status" value="1"/>
</dbReference>
<dbReference type="PANTHER" id="PTHR16631">
    <property type="entry name" value="GLUCAN 1,3-BETA-GLUCOSIDASE"/>
    <property type="match status" value="1"/>
</dbReference>
<gene>
    <name evidence="17" type="ORF">A8950_3665</name>
</gene>
<keyword evidence="11" id="KW-0961">Cell wall biogenesis/degradation</keyword>
<evidence type="ECO:0000256" key="5">
    <source>
        <dbReference type="ARBA" id="ARBA00022525"/>
    </source>
</evidence>
<comment type="subcellular location">
    <subcellularLocation>
        <location evidence="2">Cell membrane</location>
    </subcellularLocation>
    <subcellularLocation>
        <location evidence="1">Secreted</location>
        <location evidence="1">Cell wall</location>
    </subcellularLocation>
</comment>
<evidence type="ECO:0000256" key="13">
    <source>
        <dbReference type="ARBA" id="ARBA00037649"/>
    </source>
</evidence>
<dbReference type="GO" id="GO:0071555">
    <property type="term" value="P:cell wall organization"/>
    <property type="evidence" value="ECO:0007669"/>
    <property type="project" value="UniProtKB-KW"/>
</dbReference>
<dbReference type="AlphaFoldDB" id="A0A4R6WIX7"/>
<dbReference type="InterPro" id="IPR050732">
    <property type="entry name" value="Beta-glucan_modifiers"/>
</dbReference>
<evidence type="ECO:0000256" key="15">
    <source>
        <dbReference type="ARBA" id="ARBA00043078"/>
    </source>
</evidence>
<reference evidence="17 18" key="1">
    <citation type="submission" date="2019-03" db="EMBL/GenBank/DDBJ databases">
        <title>Genomic Encyclopedia of Type Strains, Phase III (KMG-III): the genomes of soil and plant-associated and newly described type strains.</title>
        <authorList>
            <person name="Whitman W."/>
        </authorList>
    </citation>
    <scope>NUCLEOTIDE SEQUENCE [LARGE SCALE GENOMIC DNA]</scope>
    <source>
        <strain evidence="17 18">CGMCC 1.7660</strain>
    </source>
</reference>
<dbReference type="GO" id="GO:0000272">
    <property type="term" value="P:polysaccharide catabolic process"/>
    <property type="evidence" value="ECO:0007669"/>
    <property type="project" value="UniProtKB-KW"/>
</dbReference>
<keyword evidence="9" id="KW-0325">Glycoprotein</keyword>
<evidence type="ECO:0000256" key="9">
    <source>
        <dbReference type="ARBA" id="ARBA00023180"/>
    </source>
</evidence>
<evidence type="ECO:0000256" key="1">
    <source>
        <dbReference type="ARBA" id="ARBA00004191"/>
    </source>
</evidence>
<evidence type="ECO:0000256" key="10">
    <source>
        <dbReference type="ARBA" id="ARBA00023277"/>
    </source>
</evidence>
<evidence type="ECO:0000256" key="16">
    <source>
        <dbReference type="SAM" id="Phobius"/>
    </source>
</evidence>
<keyword evidence="6" id="KW-0732">Signal</keyword>
<keyword evidence="12" id="KW-0624">Polysaccharide degradation</keyword>
<accession>A0A4R6WIX7</accession>
<organism evidence="17 18">
    <name type="scientific">Dongia mobilis</name>
    <dbReference type="NCBI Taxonomy" id="578943"/>
    <lineage>
        <taxon>Bacteria</taxon>
        <taxon>Pseudomonadati</taxon>
        <taxon>Pseudomonadota</taxon>
        <taxon>Alphaproteobacteria</taxon>
        <taxon>Rhodospirillales</taxon>
        <taxon>Dongiaceae</taxon>
        <taxon>Dongia</taxon>
    </lineage>
</organism>
<feature type="transmembrane region" description="Helical" evidence="16">
    <location>
        <begin position="348"/>
        <end position="370"/>
    </location>
</feature>
<feature type="transmembrane region" description="Helical" evidence="16">
    <location>
        <begin position="456"/>
        <end position="473"/>
    </location>
</feature>
<dbReference type="PANTHER" id="PTHR16631:SF17">
    <property type="entry name" value="GLUCAN ENDO-1,3-BETA-GLUCOSIDASE BTGC"/>
    <property type="match status" value="1"/>
</dbReference>
<evidence type="ECO:0000256" key="2">
    <source>
        <dbReference type="ARBA" id="ARBA00004236"/>
    </source>
</evidence>
<dbReference type="InterPro" id="IPR017853">
    <property type="entry name" value="GH"/>
</dbReference>
<keyword evidence="7" id="KW-0378">Hydrolase</keyword>
<keyword evidence="8 16" id="KW-0472">Membrane</keyword>
<dbReference type="GO" id="GO:0005886">
    <property type="term" value="C:plasma membrane"/>
    <property type="evidence" value="ECO:0007669"/>
    <property type="project" value="UniProtKB-SubCell"/>
</dbReference>
<keyword evidence="16" id="KW-0812">Transmembrane</keyword>
<dbReference type="Gene3D" id="3.20.20.80">
    <property type="entry name" value="Glycosidases"/>
    <property type="match status" value="1"/>
</dbReference>
<keyword evidence="10" id="KW-0119">Carbohydrate metabolism</keyword>
<dbReference type="GO" id="GO:0004553">
    <property type="term" value="F:hydrolase activity, hydrolyzing O-glycosyl compounds"/>
    <property type="evidence" value="ECO:0007669"/>
    <property type="project" value="InterPro"/>
</dbReference>
<name>A0A4R6WIX7_9PROT</name>
<evidence type="ECO:0000256" key="11">
    <source>
        <dbReference type="ARBA" id="ARBA00023316"/>
    </source>
</evidence>
<feature type="transmembrane region" description="Helical" evidence="16">
    <location>
        <begin position="516"/>
        <end position="534"/>
    </location>
</feature>
<feature type="transmembrane region" description="Helical" evidence="16">
    <location>
        <begin position="493"/>
        <end position="510"/>
    </location>
</feature>
<evidence type="ECO:0000256" key="8">
    <source>
        <dbReference type="ARBA" id="ARBA00023136"/>
    </source>
</evidence>
<evidence type="ECO:0000313" key="17">
    <source>
        <dbReference type="EMBL" id="TDQ78609.1"/>
    </source>
</evidence>
<evidence type="ECO:0000256" key="4">
    <source>
        <dbReference type="ARBA" id="ARBA00022512"/>
    </source>
</evidence>
<dbReference type="InterPro" id="IPR000490">
    <property type="entry name" value="Glyco_hydro_17"/>
</dbReference>
<dbReference type="EMBL" id="SNYW01000013">
    <property type="protein sequence ID" value="TDQ78609.1"/>
    <property type="molecule type" value="Genomic_DNA"/>
</dbReference>
<evidence type="ECO:0000313" key="18">
    <source>
        <dbReference type="Proteomes" id="UP000295783"/>
    </source>
</evidence>
<evidence type="ECO:0000256" key="12">
    <source>
        <dbReference type="ARBA" id="ARBA00023326"/>
    </source>
</evidence>
<keyword evidence="18" id="KW-1185">Reference proteome</keyword>
<dbReference type="Proteomes" id="UP000295783">
    <property type="component" value="Unassembled WGS sequence"/>
</dbReference>
<keyword evidence="5" id="KW-0964">Secreted</keyword>
<evidence type="ECO:0000256" key="3">
    <source>
        <dbReference type="ARBA" id="ARBA00022475"/>
    </source>
</evidence>
<proteinExistence type="predicted"/>
<evidence type="ECO:0000256" key="6">
    <source>
        <dbReference type="ARBA" id="ARBA00022729"/>
    </source>
</evidence>
<sequence>MPMPLRWLVALAVAAALGIGFWAWIGRGIDLPPAPSPKLACLSYTPFQGAQTPYDPSLVIPPEQIAADLDRLQPVTDCIRIYATDQGIDATVPLAAERGMQVLLGIWVGSDAALYEKQIARAIELAQAHPAAIKAIIVGNEVLLRGEQSGETLAELVLRVKAATGLPTTYADVWGFWQKAPQALVDAVDFLTIHLLPYWEDDPAPAEAAIQHLDFVLETMQAQFPGKALMVGETGWPSAGRAREDAVPSLTEQAKYLRLFMRDVDARGIDYNIIEAFDQPWKRHQEGAVGGYWGVFDGARMAKFDWTGPVSNHPDWPWKAGLSLLIGLACLGLARFRLPSSSPLAGEGFASALLGAVLAGAGGSAIMLQLERAALIAVSRLDAAIEAALILQSLLVLTLALRGSAQLATAPLAAATDWLRAPRRRAAPLALVALLRALVLGGAALVALALCFDGRYRGFPLATYGLPAILFLVLQCRAGRLLGAIADGREERLLSAIFLGCALFLPWWEGFNNAEALAFAAILLAFALGLAGAWRRAPANPVIAGA</sequence>
<protein>
    <recommendedName>
        <fullName evidence="15">Endo-1,3-beta-glucanase btgC</fullName>
    </recommendedName>
    <alternativeName>
        <fullName evidence="14">Laminarinase btgC</fullName>
    </alternativeName>
</protein>
<comment type="function">
    <text evidence="13">Glucanases play a role in cell expansion during growth, in cell-cell fusion during mating, and in spore release during sporulation. This enzyme may be involved in beta-glucan degradation. Active on laminarin and lichenan.</text>
</comment>
<feature type="transmembrane region" description="Helical" evidence="16">
    <location>
        <begin position="426"/>
        <end position="450"/>
    </location>
</feature>
<keyword evidence="4" id="KW-0134">Cell wall</keyword>
<keyword evidence="16" id="KW-1133">Transmembrane helix</keyword>
<evidence type="ECO:0000256" key="14">
    <source>
        <dbReference type="ARBA" id="ARBA00042373"/>
    </source>
</evidence>